<proteinExistence type="predicted"/>
<feature type="compositionally biased region" description="Polar residues" evidence="1">
    <location>
        <begin position="122"/>
        <end position="134"/>
    </location>
</feature>
<evidence type="ECO:0000256" key="1">
    <source>
        <dbReference type="SAM" id="MobiDB-lite"/>
    </source>
</evidence>
<dbReference type="EnsemblPlants" id="EMT01372">
    <property type="protein sequence ID" value="EMT01372"/>
    <property type="gene ID" value="F775_06513"/>
</dbReference>
<sequence>MRCRRLVLPTADLGSLRSQIQQAAASSSDVTAAVSSSPFSPRPWWNSMRIKKLSRSLGTLHLVVSSASSLPYSFSIVMEKPQDPSEEKKDYVARLLEYKFGPEKATIINTYAVMKSGMKNLDQSGNTSAISSQKAQKRLESRPENWQDIDLD</sequence>
<organism evidence="2">
    <name type="scientific">Aegilops tauschii</name>
    <name type="common">Tausch's goatgrass</name>
    <name type="synonym">Aegilops squarrosa</name>
    <dbReference type="NCBI Taxonomy" id="37682"/>
    <lineage>
        <taxon>Eukaryota</taxon>
        <taxon>Viridiplantae</taxon>
        <taxon>Streptophyta</taxon>
        <taxon>Embryophyta</taxon>
        <taxon>Tracheophyta</taxon>
        <taxon>Spermatophyta</taxon>
        <taxon>Magnoliopsida</taxon>
        <taxon>Liliopsida</taxon>
        <taxon>Poales</taxon>
        <taxon>Poaceae</taxon>
        <taxon>BOP clade</taxon>
        <taxon>Pooideae</taxon>
        <taxon>Triticodae</taxon>
        <taxon>Triticeae</taxon>
        <taxon>Triticinae</taxon>
        <taxon>Aegilops</taxon>
    </lineage>
</organism>
<dbReference type="AlphaFoldDB" id="N1QTY0"/>
<name>N1QTY0_AEGTA</name>
<reference evidence="2" key="1">
    <citation type="submission" date="2015-06" db="UniProtKB">
        <authorList>
            <consortium name="EnsemblPlants"/>
        </authorList>
    </citation>
    <scope>IDENTIFICATION</scope>
</reference>
<feature type="region of interest" description="Disordered" evidence="1">
    <location>
        <begin position="122"/>
        <end position="152"/>
    </location>
</feature>
<accession>N1QTY0</accession>
<evidence type="ECO:0000313" key="2">
    <source>
        <dbReference type="EnsemblPlants" id="EMT01372"/>
    </source>
</evidence>
<protein>
    <submittedName>
        <fullName evidence="2">Uncharacterized protein</fullName>
    </submittedName>
</protein>